<protein>
    <recommendedName>
        <fullName evidence="4">ABC transporter permease</fullName>
    </recommendedName>
</protein>
<feature type="transmembrane region" description="Helical" evidence="1">
    <location>
        <begin position="23"/>
        <end position="44"/>
    </location>
</feature>
<feature type="transmembrane region" description="Helical" evidence="1">
    <location>
        <begin position="228"/>
        <end position="246"/>
    </location>
</feature>
<dbReference type="PANTHER" id="PTHR36832:SF1">
    <property type="entry name" value="SLR1174 PROTEIN"/>
    <property type="match status" value="1"/>
</dbReference>
<feature type="transmembrane region" description="Helical" evidence="1">
    <location>
        <begin position="112"/>
        <end position="131"/>
    </location>
</feature>
<reference evidence="3" key="1">
    <citation type="submission" date="2017-09" db="EMBL/GenBank/DDBJ databases">
        <title>Depth-based differentiation of microbial function through sediment-hosted aquifers and enrichment of novel symbionts in the deep terrestrial subsurface.</title>
        <authorList>
            <person name="Probst A.J."/>
            <person name="Ladd B."/>
            <person name="Jarett J.K."/>
            <person name="Geller-Mcgrath D.E."/>
            <person name="Sieber C.M.K."/>
            <person name="Emerson J.B."/>
            <person name="Anantharaman K."/>
            <person name="Thomas B.C."/>
            <person name="Malmstrom R."/>
            <person name="Stieglmeier M."/>
            <person name="Klingl A."/>
            <person name="Woyke T."/>
            <person name="Ryan C.M."/>
            <person name="Banfield J.F."/>
        </authorList>
    </citation>
    <scope>NUCLEOTIDE SEQUENCE [LARGE SCALE GENOMIC DNA]</scope>
</reference>
<dbReference type="InterPro" id="IPR010390">
    <property type="entry name" value="ABC-2_transporter-like"/>
</dbReference>
<feature type="transmembrane region" description="Helical" evidence="1">
    <location>
        <begin position="50"/>
        <end position="72"/>
    </location>
</feature>
<feature type="transmembrane region" description="Helical" evidence="1">
    <location>
        <begin position="176"/>
        <end position="195"/>
    </location>
</feature>
<dbReference type="AlphaFoldDB" id="A0A2M7W5T3"/>
<dbReference type="Pfam" id="PF06182">
    <property type="entry name" value="ABC2_membrane_6"/>
    <property type="match status" value="1"/>
</dbReference>
<comment type="caution">
    <text evidence="2">The sequence shown here is derived from an EMBL/GenBank/DDBJ whole genome shotgun (WGS) entry which is preliminary data.</text>
</comment>
<sequence>MKKLLAYFRVAIIDALIYRAEGIIWMLNDVGPAVIALIFWSAAYQTQDSFVGYTFAQMLVYYLGIMLVNNVVTTQPQFYLSEEIRNGDFSKYLLKPIGLTMFKFASNNSWRLVRLIFFLPLLLIIAKTFGFNFSGWPVSPVQILLVITSLVLAFTINFFLKLALGLTTIWFEEAGWLFFGFEILATFLSGELIPLDFFPAGLTAVNNILPFKYVLYFPLSLMIGKESSGYDLAMAISWAVLAYIIYRFTLARGSRVYSAYGG</sequence>
<accession>A0A2M7W5T3</accession>
<dbReference type="Proteomes" id="UP000228627">
    <property type="component" value="Unassembled WGS sequence"/>
</dbReference>
<name>A0A2M7W5T3_9BACT</name>
<organism evidence="2 3">
    <name type="scientific">Candidatus Beckwithbacteria bacterium CG_4_10_14_0_2_um_filter_47_25</name>
    <dbReference type="NCBI Taxonomy" id="1974493"/>
    <lineage>
        <taxon>Bacteria</taxon>
        <taxon>Candidatus Beckwithiibacteriota</taxon>
    </lineage>
</organism>
<evidence type="ECO:0008006" key="4">
    <source>
        <dbReference type="Google" id="ProtNLM"/>
    </source>
</evidence>
<evidence type="ECO:0000313" key="2">
    <source>
        <dbReference type="EMBL" id="PJA21948.1"/>
    </source>
</evidence>
<keyword evidence="1" id="KW-0472">Membrane</keyword>
<feature type="transmembrane region" description="Helical" evidence="1">
    <location>
        <begin position="143"/>
        <end position="164"/>
    </location>
</feature>
<keyword evidence="1" id="KW-0812">Transmembrane</keyword>
<evidence type="ECO:0000313" key="3">
    <source>
        <dbReference type="Proteomes" id="UP000228627"/>
    </source>
</evidence>
<gene>
    <name evidence="2" type="ORF">COX59_03605</name>
</gene>
<keyword evidence="1" id="KW-1133">Transmembrane helix</keyword>
<evidence type="ECO:0000256" key="1">
    <source>
        <dbReference type="SAM" id="Phobius"/>
    </source>
</evidence>
<dbReference type="EMBL" id="PFQG01000134">
    <property type="protein sequence ID" value="PJA21948.1"/>
    <property type="molecule type" value="Genomic_DNA"/>
</dbReference>
<dbReference type="PANTHER" id="PTHR36832">
    <property type="entry name" value="SLR1174 PROTEIN-RELATED"/>
    <property type="match status" value="1"/>
</dbReference>
<proteinExistence type="predicted"/>